<gene>
    <name evidence="1" type="ORF">BU202_02060</name>
</gene>
<dbReference type="Proteomes" id="UP000186890">
    <property type="component" value="Unassembled WGS sequence"/>
</dbReference>
<protein>
    <submittedName>
        <fullName evidence="1">Uncharacterized protein</fullName>
    </submittedName>
</protein>
<sequence>MEKYLFIGESNISWYVYNLKNKLYEVLDNPSGRLLKQFGTLDELLRQVLKEALENETISS</sequence>
<comment type="caution">
    <text evidence="1">The sequence shown here is derived from an EMBL/GenBank/DDBJ whole genome shotgun (WGS) entry which is preliminary data.</text>
</comment>
<accession>A0A1Q8E9F6</accession>
<dbReference type="NCBIfam" id="NF038335">
    <property type="entry name" value="YPO0640_fam"/>
    <property type="match status" value="1"/>
</dbReference>
<proteinExistence type="predicted"/>
<name>A0A1Q8E9F6_9STRE</name>
<dbReference type="AlphaFoldDB" id="A0A1Q8E9F6"/>
<dbReference type="EMBL" id="MSJM01000002">
    <property type="protein sequence ID" value="OLF48422.1"/>
    <property type="molecule type" value="Genomic_DNA"/>
</dbReference>
<keyword evidence="2" id="KW-1185">Reference proteome</keyword>
<evidence type="ECO:0000313" key="1">
    <source>
        <dbReference type="EMBL" id="OLF48422.1"/>
    </source>
</evidence>
<organism evidence="1 2">
    <name type="scientific">Streptococcus cuniculi</name>
    <dbReference type="NCBI Taxonomy" id="1432788"/>
    <lineage>
        <taxon>Bacteria</taxon>
        <taxon>Bacillati</taxon>
        <taxon>Bacillota</taxon>
        <taxon>Bacilli</taxon>
        <taxon>Lactobacillales</taxon>
        <taxon>Streptococcaceae</taxon>
        <taxon>Streptococcus</taxon>
    </lineage>
</organism>
<evidence type="ECO:0000313" key="2">
    <source>
        <dbReference type="Proteomes" id="UP000186890"/>
    </source>
</evidence>
<reference evidence="2" key="1">
    <citation type="submission" date="2016-12" db="EMBL/GenBank/DDBJ databases">
        <authorList>
            <person name="Gulvik C.A."/>
        </authorList>
    </citation>
    <scope>NUCLEOTIDE SEQUENCE [LARGE SCALE GENOMIC DNA]</scope>
    <source>
        <strain evidence="2">NED12-00049-6B</strain>
    </source>
</reference>